<evidence type="ECO:0008006" key="5">
    <source>
        <dbReference type="Google" id="ProtNLM"/>
    </source>
</evidence>
<dbReference type="SUPFAM" id="SSF54060">
    <property type="entry name" value="His-Me finger endonucleases"/>
    <property type="match status" value="1"/>
</dbReference>
<keyword evidence="4" id="KW-1185">Reference proteome</keyword>
<evidence type="ECO:0000259" key="1">
    <source>
        <dbReference type="Pfam" id="PF07463"/>
    </source>
</evidence>
<dbReference type="Proteomes" id="UP000464178">
    <property type="component" value="Chromosome"/>
</dbReference>
<accession>A0A6P2D9G6</accession>
<protein>
    <recommendedName>
        <fullName evidence="5">HNH nuclease domain-containing protein</fullName>
    </recommendedName>
</protein>
<dbReference type="Pfam" id="PF07463">
    <property type="entry name" value="NUMOD4"/>
    <property type="match status" value="1"/>
</dbReference>
<dbReference type="GO" id="GO:0016788">
    <property type="term" value="F:hydrolase activity, acting on ester bonds"/>
    <property type="evidence" value="ECO:0007669"/>
    <property type="project" value="InterPro"/>
</dbReference>
<reference evidence="3 4" key="1">
    <citation type="submission" date="2019-05" db="EMBL/GenBank/DDBJ databases">
        <authorList>
            <consortium name="Science for Life Laboratories"/>
        </authorList>
    </citation>
    <scope>NUCLEOTIDE SEQUENCE [LARGE SCALE GENOMIC DNA]</scope>
    <source>
        <strain evidence="3">Soil9</strain>
    </source>
</reference>
<dbReference type="Gene3D" id="3.90.75.20">
    <property type="match status" value="1"/>
</dbReference>
<feature type="domain" description="HNH nuclease" evidence="2">
    <location>
        <begin position="56"/>
        <end position="100"/>
    </location>
</feature>
<sequence>MADEQWQCIPGFENYQASTEGRIRNHRSGRILTGTVTKRGYAQVNVAKGSYRKCAYAHRLVALAFFGQAPFCPIVNHLNGKKLDNRPSNLEWTSPAGNSRHAVALGLLSVSRLFGEKNPGAKLTADQVREMRALHQQGMSYLQLGVRFGMTPRYTHTWSFDECTGSTLSRASLLKAIGSHLIRTNSS</sequence>
<dbReference type="Pfam" id="PF13392">
    <property type="entry name" value="HNH_3"/>
    <property type="match status" value="1"/>
</dbReference>
<dbReference type="InterPro" id="IPR010902">
    <property type="entry name" value="NUMOD4"/>
</dbReference>
<evidence type="ECO:0000313" key="4">
    <source>
        <dbReference type="Proteomes" id="UP000464178"/>
    </source>
</evidence>
<gene>
    <name evidence="3" type="ORF">SOIL9_15720</name>
</gene>
<dbReference type="KEGG" id="gms:SOIL9_15720"/>
<evidence type="ECO:0000313" key="3">
    <source>
        <dbReference type="EMBL" id="VTR96142.1"/>
    </source>
</evidence>
<dbReference type="RefSeq" id="WP_162670470.1">
    <property type="nucleotide sequence ID" value="NZ_LR593886.1"/>
</dbReference>
<dbReference type="InterPro" id="IPR044925">
    <property type="entry name" value="His-Me_finger_sf"/>
</dbReference>
<feature type="domain" description="NUMOD4" evidence="1">
    <location>
        <begin position="4"/>
        <end position="46"/>
    </location>
</feature>
<organism evidence="3 4">
    <name type="scientific">Gemmata massiliana</name>
    <dbReference type="NCBI Taxonomy" id="1210884"/>
    <lineage>
        <taxon>Bacteria</taxon>
        <taxon>Pseudomonadati</taxon>
        <taxon>Planctomycetota</taxon>
        <taxon>Planctomycetia</taxon>
        <taxon>Gemmatales</taxon>
        <taxon>Gemmataceae</taxon>
        <taxon>Gemmata</taxon>
    </lineage>
</organism>
<dbReference type="InterPro" id="IPR003615">
    <property type="entry name" value="HNH_nuc"/>
</dbReference>
<name>A0A6P2D9G6_9BACT</name>
<proteinExistence type="predicted"/>
<dbReference type="AlphaFoldDB" id="A0A6P2D9G6"/>
<dbReference type="EMBL" id="LR593886">
    <property type="protein sequence ID" value="VTR96142.1"/>
    <property type="molecule type" value="Genomic_DNA"/>
</dbReference>
<evidence type="ECO:0000259" key="2">
    <source>
        <dbReference type="Pfam" id="PF13392"/>
    </source>
</evidence>